<dbReference type="Gene3D" id="1.10.150.130">
    <property type="match status" value="1"/>
</dbReference>
<dbReference type="PROSITE" id="PS51898">
    <property type="entry name" value="TYR_RECOMBINASE"/>
    <property type="match status" value="1"/>
</dbReference>
<evidence type="ECO:0000313" key="6">
    <source>
        <dbReference type="Proteomes" id="UP001551210"/>
    </source>
</evidence>
<dbReference type="InterPro" id="IPR013762">
    <property type="entry name" value="Integrase-like_cat_sf"/>
</dbReference>
<dbReference type="InterPro" id="IPR002104">
    <property type="entry name" value="Integrase_catalytic"/>
</dbReference>
<protein>
    <submittedName>
        <fullName evidence="5">Site-specific integrase</fullName>
    </submittedName>
</protein>
<dbReference type="Proteomes" id="UP001551210">
    <property type="component" value="Unassembled WGS sequence"/>
</dbReference>
<dbReference type="InterPro" id="IPR050090">
    <property type="entry name" value="Tyrosine_recombinase_XerCD"/>
</dbReference>
<gene>
    <name evidence="5" type="ORF">AB0A76_09225</name>
</gene>
<dbReference type="PANTHER" id="PTHR30349">
    <property type="entry name" value="PHAGE INTEGRASE-RELATED"/>
    <property type="match status" value="1"/>
</dbReference>
<dbReference type="SUPFAM" id="SSF56349">
    <property type="entry name" value="DNA breaking-rejoining enzymes"/>
    <property type="match status" value="1"/>
</dbReference>
<keyword evidence="2" id="KW-0238">DNA-binding</keyword>
<dbReference type="InterPro" id="IPR011010">
    <property type="entry name" value="DNA_brk_join_enz"/>
</dbReference>
<evidence type="ECO:0000313" key="5">
    <source>
        <dbReference type="EMBL" id="MEU7293371.1"/>
    </source>
</evidence>
<proteinExistence type="inferred from homology"/>
<evidence type="ECO:0000256" key="3">
    <source>
        <dbReference type="ARBA" id="ARBA00023172"/>
    </source>
</evidence>
<evidence type="ECO:0000259" key="4">
    <source>
        <dbReference type="PROSITE" id="PS51898"/>
    </source>
</evidence>
<dbReference type="Gene3D" id="1.10.443.10">
    <property type="entry name" value="Intergrase catalytic core"/>
    <property type="match status" value="1"/>
</dbReference>
<organism evidence="5 6">
    <name type="scientific">Streptomyces exfoliatus</name>
    <name type="common">Streptomyces hydrogenans</name>
    <dbReference type="NCBI Taxonomy" id="1905"/>
    <lineage>
        <taxon>Bacteria</taxon>
        <taxon>Bacillati</taxon>
        <taxon>Actinomycetota</taxon>
        <taxon>Actinomycetes</taxon>
        <taxon>Kitasatosporales</taxon>
        <taxon>Streptomycetaceae</taxon>
        <taxon>Streptomyces</taxon>
    </lineage>
</organism>
<reference evidence="5 6" key="1">
    <citation type="submission" date="2024-06" db="EMBL/GenBank/DDBJ databases">
        <title>The Natural Products Discovery Center: Release of the First 8490 Sequenced Strains for Exploring Actinobacteria Biosynthetic Diversity.</title>
        <authorList>
            <person name="Kalkreuter E."/>
            <person name="Kautsar S.A."/>
            <person name="Yang D."/>
            <person name="Bader C.D."/>
            <person name="Teijaro C.N."/>
            <person name="Fluegel L."/>
            <person name="Davis C.M."/>
            <person name="Simpson J.R."/>
            <person name="Lauterbach L."/>
            <person name="Steele A.D."/>
            <person name="Gui C."/>
            <person name="Meng S."/>
            <person name="Li G."/>
            <person name="Viehrig K."/>
            <person name="Ye F."/>
            <person name="Su P."/>
            <person name="Kiefer A.F."/>
            <person name="Nichols A."/>
            <person name="Cepeda A.J."/>
            <person name="Yan W."/>
            <person name="Fan B."/>
            <person name="Jiang Y."/>
            <person name="Adhikari A."/>
            <person name="Zheng C.-J."/>
            <person name="Schuster L."/>
            <person name="Cowan T.M."/>
            <person name="Smanski M.J."/>
            <person name="Chevrette M.G."/>
            <person name="De Carvalho L.P.S."/>
            <person name="Shen B."/>
        </authorList>
    </citation>
    <scope>NUCLEOTIDE SEQUENCE [LARGE SCALE GENOMIC DNA]</scope>
    <source>
        <strain evidence="5 6">NPDC045705</strain>
    </source>
</reference>
<accession>A0ABV3CT41</accession>
<dbReference type="CDD" id="cd01189">
    <property type="entry name" value="INT_ICEBs1_C_like"/>
    <property type="match status" value="1"/>
</dbReference>
<comment type="caution">
    <text evidence="5">The sequence shown here is derived from an EMBL/GenBank/DDBJ whole genome shotgun (WGS) entry which is preliminary data.</text>
</comment>
<sequence length="417" mass="47566">MASIVERPKKDGTATFQVKWRQDGQWQTENFGDRDPAEQFRRLVEAHGGRWPHGWVRGEGFVEQPKVPGDMPLVAYATRYVDRLTGIDDRTREDYHREIRIHFSLIRHTDAADVVREATICNLTQDDVSDWVRLEEDGERDPDDPEKWLRREADPKSIRNRHGLLYCIVQAAVESEPQLRTKNCCAKTRLPRVDDDVDEEMTFLEREEYQRVAAEITDPDARDLADWLVGTGMRWSEATALKISDLSLNSDRPSANIQRAWKKAKKGSAGGAFYLGPPKTKKARRMLRLAPAQVEVARRHAAGRRPDDYLFRTATGKSWRHANYYNRKWLPAVQKAMEKGLPKRPRLHDLRHTHVSWLIAARIPLPAIQIRLGHESIQTTVDRYGHLVQGLDDDIAVAVEAAMAGPAPQAGLRSVSA</sequence>
<name>A0ABV3CT41_STREX</name>
<comment type="similarity">
    <text evidence="1">Belongs to the 'phage' integrase family.</text>
</comment>
<keyword evidence="6" id="KW-1185">Reference proteome</keyword>
<dbReference type="Pfam" id="PF00589">
    <property type="entry name" value="Phage_integrase"/>
    <property type="match status" value="1"/>
</dbReference>
<dbReference type="InterPro" id="IPR010998">
    <property type="entry name" value="Integrase_recombinase_N"/>
</dbReference>
<dbReference type="EMBL" id="JBEZAM010000008">
    <property type="protein sequence ID" value="MEU7293371.1"/>
    <property type="molecule type" value="Genomic_DNA"/>
</dbReference>
<evidence type="ECO:0000256" key="1">
    <source>
        <dbReference type="ARBA" id="ARBA00008857"/>
    </source>
</evidence>
<dbReference type="RefSeq" id="WP_359205725.1">
    <property type="nucleotide sequence ID" value="NZ_JBEZAM010000008.1"/>
</dbReference>
<keyword evidence="3" id="KW-0233">DNA recombination</keyword>
<feature type="domain" description="Tyr recombinase" evidence="4">
    <location>
        <begin position="199"/>
        <end position="400"/>
    </location>
</feature>
<dbReference type="PANTHER" id="PTHR30349:SF64">
    <property type="entry name" value="PROPHAGE INTEGRASE INTD-RELATED"/>
    <property type="match status" value="1"/>
</dbReference>
<evidence type="ECO:0000256" key="2">
    <source>
        <dbReference type="ARBA" id="ARBA00023125"/>
    </source>
</evidence>